<evidence type="ECO:0000313" key="1">
    <source>
        <dbReference type="Ensembl" id="ENSAMXP00000035414.1"/>
    </source>
</evidence>
<organism evidence="1 2">
    <name type="scientific">Astyanax mexicanus</name>
    <name type="common">Blind cave fish</name>
    <name type="synonym">Astyanax fasciatus mexicanus</name>
    <dbReference type="NCBI Taxonomy" id="7994"/>
    <lineage>
        <taxon>Eukaryota</taxon>
        <taxon>Metazoa</taxon>
        <taxon>Chordata</taxon>
        <taxon>Craniata</taxon>
        <taxon>Vertebrata</taxon>
        <taxon>Euteleostomi</taxon>
        <taxon>Actinopterygii</taxon>
        <taxon>Neopterygii</taxon>
        <taxon>Teleostei</taxon>
        <taxon>Ostariophysi</taxon>
        <taxon>Characiformes</taxon>
        <taxon>Characoidei</taxon>
        <taxon>Acestrorhamphidae</taxon>
        <taxon>Acestrorhamphinae</taxon>
        <taxon>Astyanax</taxon>
    </lineage>
</organism>
<dbReference type="Bgee" id="ENSAMXG00000037309">
    <property type="expression patterns" value="Expressed in brain and 8 other cell types or tissues"/>
</dbReference>
<accession>A0A3B1J217</accession>
<reference evidence="1" key="4">
    <citation type="submission" date="2025-09" db="UniProtKB">
        <authorList>
            <consortium name="Ensembl"/>
        </authorList>
    </citation>
    <scope>IDENTIFICATION</scope>
</reference>
<name>A0A3B1J217_ASTMX</name>
<reference evidence="2" key="2">
    <citation type="journal article" date="2014" name="Nat. Commun.">
        <title>The cavefish genome reveals candidate genes for eye loss.</title>
        <authorList>
            <person name="McGaugh S.E."/>
            <person name="Gross J.B."/>
            <person name="Aken B."/>
            <person name="Blin M."/>
            <person name="Borowsky R."/>
            <person name="Chalopin D."/>
            <person name="Hinaux H."/>
            <person name="Jeffery W.R."/>
            <person name="Keene A."/>
            <person name="Ma L."/>
            <person name="Minx P."/>
            <person name="Murphy D."/>
            <person name="O'Quin K.E."/>
            <person name="Retaux S."/>
            <person name="Rohner N."/>
            <person name="Searle S.M."/>
            <person name="Stahl B.A."/>
            <person name="Tabin C."/>
            <person name="Volff J.N."/>
            <person name="Yoshizawa M."/>
            <person name="Warren W.C."/>
        </authorList>
    </citation>
    <scope>NUCLEOTIDE SEQUENCE [LARGE SCALE GENOMIC DNA]</scope>
    <source>
        <strain evidence="2">female</strain>
    </source>
</reference>
<sequence>MTITRTFTVPDLGGVPPSNAVKIKFSSSCSSLSTGDFKTISAYFMLSLPVISFNEKLSVG</sequence>
<dbReference type="GeneTree" id="ENSGT01150000289760"/>
<proteinExistence type="predicted"/>
<evidence type="ECO:0000313" key="2">
    <source>
        <dbReference type="Proteomes" id="UP000018467"/>
    </source>
</evidence>
<dbReference type="AlphaFoldDB" id="A0A3B1J217"/>
<protein>
    <submittedName>
        <fullName evidence="1">Uncharacterized protein</fullName>
    </submittedName>
</protein>
<dbReference type="Ensembl" id="ENSAMXT00000056166.1">
    <property type="protein sequence ID" value="ENSAMXP00000035414.1"/>
    <property type="gene ID" value="ENSAMXG00000037309.1"/>
</dbReference>
<dbReference type="InParanoid" id="A0A3B1J217"/>
<reference evidence="2" key="1">
    <citation type="submission" date="2013-03" db="EMBL/GenBank/DDBJ databases">
        <authorList>
            <person name="Jeffery W."/>
            <person name="Warren W."/>
            <person name="Wilson R.K."/>
        </authorList>
    </citation>
    <scope>NUCLEOTIDE SEQUENCE</scope>
    <source>
        <strain evidence="2">female</strain>
    </source>
</reference>
<keyword evidence="2" id="KW-1185">Reference proteome</keyword>
<dbReference type="Proteomes" id="UP000018467">
    <property type="component" value="Unassembled WGS sequence"/>
</dbReference>
<reference evidence="1" key="3">
    <citation type="submission" date="2025-08" db="UniProtKB">
        <authorList>
            <consortium name="Ensembl"/>
        </authorList>
    </citation>
    <scope>IDENTIFICATION</scope>
</reference>